<accession>A0A6A6H6D1</accession>
<feature type="non-terminal residue" evidence="1">
    <location>
        <position position="455"/>
    </location>
</feature>
<gene>
    <name evidence="1" type="ORF">EV356DRAFT_430333</name>
</gene>
<name>A0A6A6H6D1_VIRVR</name>
<evidence type="ECO:0000313" key="2">
    <source>
        <dbReference type="Proteomes" id="UP000800092"/>
    </source>
</evidence>
<dbReference type="Proteomes" id="UP000800092">
    <property type="component" value="Unassembled WGS sequence"/>
</dbReference>
<dbReference type="OrthoDB" id="10254945at2759"/>
<evidence type="ECO:0000313" key="1">
    <source>
        <dbReference type="EMBL" id="KAF2233572.1"/>
    </source>
</evidence>
<sequence length="455" mass="52116">GELKSQEAGDVLGTTFKAPVGHLLDADVEQLMHHLHETQLYDSATSSQKSTRYVPPDYSMQMHVDSQAYQDLIARGKTYEEQRIKKGLTGLISKKKKLQHGFDPVQVIRKHAINLPPDAPPDVSTLENEIIPLFRWENFHDCALDVYEQIKPALRLSSLLLTHRASSTFWHTLAYGKRESCRRTTEQHGIECMRIAEDIQWDKAHADYLMTYFKTLSKQIHFHFDLLQAPTITPSYTYGLCAVVRDYKNPLPADNGSYRTQKTRICLHTDFYTTAKRISTLDKRNVDPAMVLRFNFFLAVNITHEIAHFFELAHNFPMRLGEVFFYRNQWAESGCAFECKVFGGRIHPISARIDCAYGLATYDWPPHDEDDPQGDIHWTIPMEYITRIQQASTWDSADPSDPAVFFIPRTGARSVSLCALDMTMWEDEAKAEIVDETVESLTAPLRRLLSGNIVK</sequence>
<protein>
    <submittedName>
        <fullName evidence="1">Uncharacterized protein</fullName>
    </submittedName>
</protein>
<dbReference type="AlphaFoldDB" id="A0A6A6H6D1"/>
<keyword evidence="2" id="KW-1185">Reference proteome</keyword>
<reference evidence="1" key="1">
    <citation type="journal article" date="2020" name="Stud. Mycol.">
        <title>101 Dothideomycetes genomes: a test case for predicting lifestyles and emergence of pathogens.</title>
        <authorList>
            <person name="Haridas S."/>
            <person name="Albert R."/>
            <person name="Binder M."/>
            <person name="Bloem J."/>
            <person name="Labutti K."/>
            <person name="Salamov A."/>
            <person name="Andreopoulos B."/>
            <person name="Baker S."/>
            <person name="Barry K."/>
            <person name="Bills G."/>
            <person name="Bluhm B."/>
            <person name="Cannon C."/>
            <person name="Castanera R."/>
            <person name="Culley D."/>
            <person name="Daum C."/>
            <person name="Ezra D."/>
            <person name="Gonzalez J."/>
            <person name="Henrissat B."/>
            <person name="Kuo A."/>
            <person name="Liang C."/>
            <person name="Lipzen A."/>
            <person name="Lutzoni F."/>
            <person name="Magnuson J."/>
            <person name="Mondo S."/>
            <person name="Nolan M."/>
            <person name="Ohm R."/>
            <person name="Pangilinan J."/>
            <person name="Park H.-J."/>
            <person name="Ramirez L."/>
            <person name="Alfaro M."/>
            <person name="Sun H."/>
            <person name="Tritt A."/>
            <person name="Yoshinaga Y."/>
            <person name="Zwiers L.-H."/>
            <person name="Turgeon B."/>
            <person name="Goodwin S."/>
            <person name="Spatafora J."/>
            <person name="Crous P."/>
            <person name="Grigoriev I."/>
        </authorList>
    </citation>
    <scope>NUCLEOTIDE SEQUENCE</scope>
    <source>
        <strain evidence="1">Tuck. ex Michener</strain>
    </source>
</reference>
<organism evidence="1 2">
    <name type="scientific">Viridothelium virens</name>
    <name type="common">Speckled blister lichen</name>
    <name type="synonym">Trypethelium virens</name>
    <dbReference type="NCBI Taxonomy" id="1048519"/>
    <lineage>
        <taxon>Eukaryota</taxon>
        <taxon>Fungi</taxon>
        <taxon>Dikarya</taxon>
        <taxon>Ascomycota</taxon>
        <taxon>Pezizomycotina</taxon>
        <taxon>Dothideomycetes</taxon>
        <taxon>Dothideomycetes incertae sedis</taxon>
        <taxon>Trypetheliales</taxon>
        <taxon>Trypetheliaceae</taxon>
        <taxon>Viridothelium</taxon>
    </lineage>
</organism>
<dbReference type="EMBL" id="ML991805">
    <property type="protein sequence ID" value="KAF2233572.1"/>
    <property type="molecule type" value="Genomic_DNA"/>
</dbReference>
<feature type="non-terminal residue" evidence="1">
    <location>
        <position position="1"/>
    </location>
</feature>
<proteinExistence type="predicted"/>